<sequence length="299" mass="33551">MAKDRSEYPLRLDVSQSELSSIEQLRLNLGAVSHKLGALHSAGNPHPHSDFAADHRRSKAYPTHLTVMHQLIAAGENLQSLGDMLRADKEADGGLRIGGRVAGPYACVRAAIECAANAYWLAAPKSSDERLTRSFVWQREDTHLRWKAINEFRKLFPEDQGADSRDSHRSLPDDNRHLDEFAERAGLDIKATQRRVSMTDILEWIKENNEHLRTSKGLWMLTSGQAHGRLWSHLHIAQMTEVSRDPVNESSHFVHALNYTTLNDMVTGTLLLFNEANAMSWKRWRAPGAGASFFPSPGS</sequence>
<name>A0A512IFI0_9MICC</name>
<dbReference type="RefSeq" id="WP_143709999.1">
    <property type="nucleotide sequence ID" value="NZ_BJZS01000087.1"/>
</dbReference>
<dbReference type="EMBL" id="BJZS01000087">
    <property type="protein sequence ID" value="GEO96430.1"/>
    <property type="molecule type" value="Genomic_DNA"/>
</dbReference>
<dbReference type="AlphaFoldDB" id="A0A512IFI0"/>
<keyword evidence="2" id="KW-1185">Reference proteome</keyword>
<dbReference type="Proteomes" id="UP000321103">
    <property type="component" value="Unassembled WGS sequence"/>
</dbReference>
<gene>
    <name evidence="1" type="ORF">KTU01_25530</name>
</gene>
<organism evidence="1 2">
    <name type="scientific">Kocuria turfanensis</name>
    <dbReference type="NCBI Taxonomy" id="388357"/>
    <lineage>
        <taxon>Bacteria</taxon>
        <taxon>Bacillati</taxon>
        <taxon>Actinomycetota</taxon>
        <taxon>Actinomycetes</taxon>
        <taxon>Micrococcales</taxon>
        <taxon>Micrococcaceae</taxon>
        <taxon>Kocuria</taxon>
    </lineage>
</organism>
<evidence type="ECO:0000313" key="2">
    <source>
        <dbReference type="Proteomes" id="UP000321103"/>
    </source>
</evidence>
<evidence type="ECO:0000313" key="1">
    <source>
        <dbReference type="EMBL" id="GEO96430.1"/>
    </source>
</evidence>
<accession>A0A512IFI0</accession>
<reference evidence="1 2" key="1">
    <citation type="submission" date="2019-07" db="EMBL/GenBank/DDBJ databases">
        <title>Whole genome shotgun sequence of Kocuria turfanensis NBRC 107627.</title>
        <authorList>
            <person name="Hosoyama A."/>
            <person name="Uohara A."/>
            <person name="Ohji S."/>
            <person name="Ichikawa N."/>
        </authorList>
    </citation>
    <scope>NUCLEOTIDE SEQUENCE [LARGE SCALE GENOMIC DNA]</scope>
    <source>
        <strain evidence="1 2">NBRC 107627</strain>
    </source>
</reference>
<proteinExistence type="predicted"/>
<protein>
    <submittedName>
        <fullName evidence="1">Uncharacterized protein</fullName>
    </submittedName>
</protein>
<comment type="caution">
    <text evidence="1">The sequence shown here is derived from an EMBL/GenBank/DDBJ whole genome shotgun (WGS) entry which is preliminary data.</text>
</comment>
<dbReference type="STRING" id="388357.GCA_001580365_03685"/>